<feature type="chain" id="PRO_5036164675" description="Secreted protein" evidence="2">
    <location>
        <begin position="20"/>
        <end position="88"/>
    </location>
</feature>
<accession>A0A6A3JVM1</accession>
<keyword evidence="2" id="KW-0732">Signal</keyword>
<proteinExistence type="predicted"/>
<evidence type="ECO:0000313" key="5">
    <source>
        <dbReference type="Proteomes" id="UP000429607"/>
    </source>
</evidence>
<evidence type="ECO:0000313" key="4">
    <source>
        <dbReference type="EMBL" id="KAE9331590.1"/>
    </source>
</evidence>
<dbReference type="Proteomes" id="UP000429607">
    <property type="component" value="Unassembled WGS sequence"/>
</dbReference>
<sequence>MSCTLDLFFLLSWTQQSYSGYGDSLPGSGAAASFSGALKRKTRAPPVLKRLMTYRPMVSGLRTWQGTARPRTRTNQGSSVLSRRLPAA</sequence>
<keyword evidence="6" id="KW-1185">Reference proteome</keyword>
<reference evidence="3 5" key="1">
    <citation type="submission" date="2018-09" db="EMBL/GenBank/DDBJ databases">
        <title>Genomic investigation of the strawberry pathogen Phytophthora fragariae indicates pathogenicity is determined by transcriptional variation in three key races.</title>
        <authorList>
            <person name="Adams T.M."/>
            <person name="Armitage A.D."/>
            <person name="Sobczyk M.K."/>
            <person name="Bates H.J."/>
            <person name="Dunwell J.M."/>
            <person name="Nellist C.F."/>
            <person name="Harrison R.J."/>
        </authorList>
    </citation>
    <scope>NUCLEOTIDE SEQUENCE [LARGE SCALE GENOMIC DNA]</scope>
    <source>
        <strain evidence="3 5">SCRP249</strain>
        <strain evidence="4 6">SCRP333</strain>
    </source>
</reference>
<organism evidence="3 5">
    <name type="scientific">Phytophthora rubi</name>
    <dbReference type="NCBI Taxonomy" id="129364"/>
    <lineage>
        <taxon>Eukaryota</taxon>
        <taxon>Sar</taxon>
        <taxon>Stramenopiles</taxon>
        <taxon>Oomycota</taxon>
        <taxon>Peronosporomycetes</taxon>
        <taxon>Peronosporales</taxon>
        <taxon>Peronosporaceae</taxon>
        <taxon>Phytophthora</taxon>
    </lineage>
</organism>
<feature type="signal peptide" evidence="2">
    <location>
        <begin position="1"/>
        <end position="19"/>
    </location>
</feature>
<dbReference type="EMBL" id="QXFT01001009">
    <property type="protein sequence ID" value="KAE9331590.1"/>
    <property type="molecule type" value="Genomic_DNA"/>
</dbReference>
<protein>
    <recommendedName>
        <fullName evidence="7">Secreted protein</fullName>
    </recommendedName>
</protein>
<evidence type="ECO:0008006" key="7">
    <source>
        <dbReference type="Google" id="ProtNLM"/>
    </source>
</evidence>
<evidence type="ECO:0000313" key="6">
    <source>
        <dbReference type="Proteomes" id="UP000434957"/>
    </source>
</evidence>
<evidence type="ECO:0000256" key="2">
    <source>
        <dbReference type="SAM" id="SignalP"/>
    </source>
</evidence>
<comment type="caution">
    <text evidence="3">The sequence shown here is derived from an EMBL/GenBank/DDBJ whole genome shotgun (WGS) entry which is preliminary data.</text>
</comment>
<dbReference type="AlphaFoldDB" id="A0A6A3JVM1"/>
<dbReference type="EMBL" id="QXFV01001844">
    <property type="protein sequence ID" value="KAE8997317.1"/>
    <property type="molecule type" value="Genomic_DNA"/>
</dbReference>
<evidence type="ECO:0000256" key="1">
    <source>
        <dbReference type="SAM" id="MobiDB-lite"/>
    </source>
</evidence>
<evidence type="ECO:0000313" key="3">
    <source>
        <dbReference type="EMBL" id="KAE8997317.1"/>
    </source>
</evidence>
<feature type="region of interest" description="Disordered" evidence="1">
    <location>
        <begin position="63"/>
        <end position="88"/>
    </location>
</feature>
<dbReference type="Proteomes" id="UP000434957">
    <property type="component" value="Unassembled WGS sequence"/>
</dbReference>
<name>A0A6A3JVM1_9STRA</name>
<gene>
    <name evidence="3" type="ORF">PR001_g19620</name>
    <name evidence="4" type="ORF">PR003_g14937</name>
</gene>